<dbReference type="GO" id="GO:0004069">
    <property type="term" value="F:L-aspartate:2-oxoglutarate aminotransferase activity"/>
    <property type="evidence" value="ECO:0007669"/>
    <property type="project" value="TreeGrafter"/>
</dbReference>
<sequence>MLLTADPLWQLTAACADDPRPGRLDLIVGVYRDDSGASPVMRAVRAAELRLAQRSPSKGYVGPSGDLRFAASLTELLLNDRTLVDRTVAVQTVAGTGALRLLAELLAQTGPDRTVHLGVPAYVNHPGIMAAAGLRVVTHPVASTLDAVSSARAGDVLLIQGCCHNPTGRQMALDEWAALGETLARRGVVPFIDQAYFGLGDGLEEDLAGMRLLLATVPYAVVAVSGSKAWGLYSERVGAALVVGGDAQARGSLEHIARVSYSQPPAHGAMIVAEILSDPALTACWRDELESMRRRLGRLRDELADRTGFDGLREQRGMFLRLPLGAERMERLRVEHGIYGLPSGRINLAGLPAEQVGRVAAALASHSPA</sequence>
<dbReference type="HOGENOM" id="CLU_032440_0_1_11"/>
<gene>
    <name evidence="8" type="ordered locus">AMIS_38820</name>
</gene>
<dbReference type="PATRIC" id="fig|512565.3.peg.3874"/>
<dbReference type="RefSeq" id="WP_014443996.1">
    <property type="nucleotide sequence ID" value="NC_017093.1"/>
</dbReference>
<dbReference type="KEGG" id="ams:AMIS_38820"/>
<dbReference type="Pfam" id="PF00155">
    <property type="entry name" value="Aminotran_1_2"/>
    <property type="match status" value="1"/>
</dbReference>
<dbReference type="GO" id="GO:0005829">
    <property type="term" value="C:cytosol"/>
    <property type="evidence" value="ECO:0007669"/>
    <property type="project" value="TreeGrafter"/>
</dbReference>
<dbReference type="GO" id="GO:0004838">
    <property type="term" value="F:L-tyrosine-2-oxoglutarate transaminase activity"/>
    <property type="evidence" value="ECO:0007669"/>
    <property type="project" value="TreeGrafter"/>
</dbReference>
<dbReference type="Gene3D" id="3.90.1150.10">
    <property type="entry name" value="Aspartate Aminotransferase, domain 1"/>
    <property type="match status" value="1"/>
</dbReference>
<dbReference type="eggNOG" id="COG1448">
    <property type="taxonomic scope" value="Bacteria"/>
</dbReference>
<dbReference type="InterPro" id="IPR000796">
    <property type="entry name" value="Asp_trans"/>
</dbReference>
<dbReference type="InterPro" id="IPR015421">
    <property type="entry name" value="PyrdxlP-dep_Trfase_major"/>
</dbReference>
<organism evidence="8 9">
    <name type="scientific">Actinoplanes missouriensis (strain ATCC 14538 / DSM 43046 / CBS 188.64 / JCM 3121 / NBRC 102363 / NCIMB 12654 / NRRL B-3342 / UNCC 431)</name>
    <dbReference type="NCBI Taxonomy" id="512565"/>
    <lineage>
        <taxon>Bacteria</taxon>
        <taxon>Bacillati</taxon>
        <taxon>Actinomycetota</taxon>
        <taxon>Actinomycetes</taxon>
        <taxon>Micromonosporales</taxon>
        <taxon>Micromonosporaceae</taxon>
        <taxon>Actinoplanes</taxon>
    </lineage>
</organism>
<keyword evidence="6" id="KW-0663">Pyridoxal phosphate</keyword>
<proteinExistence type="inferred from homology"/>
<evidence type="ECO:0000256" key="1">
    <source>
        <dbReference type="ARBA" id="ARBA00001933"/>
    </source>
</evidence>
<evidence type="ECO:0000256" key="6">
    <source>
        <dbReference type="ARBA" id="ARBA00022898"/>
    </source>
</evidence>
<evidence type="ECO:0000313" key="9">
    <source>
        <dbReference type="Proteomes" id="UP000007882"/>
    </source>
</evidence>
<comment type="cofactor">
    <cofactor evidence="1">
        <name>pyridoxal 5'-phosphate</name>
        <dbReference type="ChEBI" id="CHEBI:597326"/>
    </cofactor>
</comment>
<dbReference type="InterPro" id="IPR015422">
    <property type="entry name" value="PyrdxlP-dep_Trfase_small"/>
</dbReference>
<dbReference type="GO" id="GO:0033585">
    <property type="term" value="P:L-phenylalanine biosynthetic process from chorismate via phenylpyruvate"/>
    <property type="evidence" value="ECO:0007669"/>
    <property type="project" value="TreeGrafter"/>
</dbReference>
<evidence type="ECO:0000256" key="3">
    <source>
        <dbReference type="ARBA" id="ARBA00011738"/>
    </source>
</evidence>
<protein>
    <submittedName>
        <fullName evidence="8">Putative aminotransferase</fullName>
    </submittedName>
</protein>
<dbReference type="PRINTS" id="PR00799">
    <property type="entry name" value="TRANSAMINASE"/>
</dbReference>
<accession>I0H7W5</accession>
<dbReference type="PANTHER" id="PTHR11879">
    <property type="entry name" value="ASPARTATE AMINOTRANSFERASE"/>
    <property type="match status" value="1"/>
</dbReference>
<keyword evidence="9" id="KW-1185">Reference proteome</keyword>
<keyword evidence="4 8" id="KW-0032">Aminotransferase</keyword>
<dbReference type="InterPro" id="IPR004839">
    <property type="entry name" value="Aminotransferase_I/II_large"/>
</dbReference>
<evidence type="ECO:0000256" key="2">
    <source>
        <dbReference type="ARBA" id="ARBA00007441"/>
    </source>
</evidence>
<dbReference type="Proteomes" id="UP000007882">
    <property type="component" value="Chromosome"/>
</dbReference>
<comment type="similarity">
    <text evidence="2">Belongs to the class-I pyridoxal-phosphate-dependent aminotransferase family.</text>
</comment>
<dbReference type="AlphaFoldDB" id="I0H7W5"/>
<dbReference type="OrthoDB" id="9766445at2"/>
<dbReference type="GO" id="GO:0030170">
    <property type="term" value="F:pyridoxal phosphate binding"/>
    <property type="evidence" value="ECO:0007669"/>
    <property type="project" value="InterPro"/>
</dbReference>
<evidence type="ECO:0000313" key="8">
    <source>
        <dbReference type="EMBL" id="BAL89102.1"/>
    </source>
</evidence>
<name>I0H7W5_ACTM4</name>
<dbReference type="GO" id="GO:0042802">
    <property type="term" value="F:identical protein binding"/>
    <property type="evidence" value="ECO:0007669"/>
    <property type="project" value="TreeGrafter"/>
</dbReference>
<dbReference type="InterPro" id="IPR015424">
    <property type="entry name" value="PyrdxlP-dep_Trfase"/>
</dbReference>
<dbReference type="SUPFAM" id="SSF53383">
    <property type="entry name" value="PLP-dependent transferases"/>
    <property type="match status" value="1"/>
</dbReference>
<reference evidence="8 9" key="1">
    <citation type="submission" date="2012-02" db="EMBL/GenBank/DDBJ databases">
        <title>Complete genome sequence of Actinoplanes missouriensis 431 (= NBRC 102363).</title>
        <authorList>
            <person name="Ohnishi Y."/>
            <person name="Ishikawa J."/>
            <person name="Sekine M."/>
            <person name="Hosoyama A."/>
            <person name="Harada T."/>
            <person name="Narita H."/>
            <person name="Hata T."/>
            <person name="Konno Y."/>
            <person name="Tutikane K."/>
            <person name="Fujita N."/>
            <person name="Horinouchi S."/>
            <person name="Hayakawa M."/>
        </authorList>
    </citation>
    <scope>NUCLEOTIDE SEQUENCE [LARGE SCALE GENOMIC DNA]</scope>
    <source>
        <strain evidence="9">ATCC 14538 / DSM 43046 / CBS 188.64 / JCM 3121 / NBRC 102363 / NCIMB 12654 / NRRL B-3342 / UNCC 431</strain>
    </source>
</reference>
<dbReference type="PANTHER" id="PTHR11879:SF22">
    <property type="entry name" value="ASPARTATE AMINOTRANSFERASE, MITOCHONDRIAL"/>
    <property type="match status" value="1"/>
</dbReference>
<dbReference type="STRING" id="512565.AMIS_38820"/>
<evidence type="ECO:0000256" key="4">
    <source>
        <dbReference type="ARBA" id="ARBA00022576"/>
    </source>
</evidence>
<dbReference type="EMBL" id="AP012319">
    <property type="protein sequence ID" value="BAL89102.1"/>
    <property type="molecule type" value="Genomic_DNA"/>
</dbReference>
<evidence type="ECO:0000256" key="5">
    <source>
        <dbReference type="ARBA" id="ARBA00022679"/>
    </source>
</evidence>
<evidence type="ECO:0000259" key="7">
    <source>
        <dbReference type="Pfam" id="PF00155"/>
    </source>
</evidence>
<dbReference type="Gene3D" id="3.40.640.10">
    <property type="entry name" value="Type I PLP-dependent aspartate aminotransferase-like (Major domain)"/>
    <property type="match status" value="1"/>
</dbReference>
<comment type="subunit">
    <text evidence="3">Homodimer.</text>
</comment>
<feature type="domain" description="Aminotransferase class I/classII large" evidence="7">
    <location>
        <begin position="24"/>
        <end position="363"/>
    </location>
</feature>
<dbReference type="CDD" id="cd00609">
    <property type="entry name" value="AAT_like"/>
    <property type="match status" value="1"/>
</dbReference>
<keyword evidence="5 8" id="KW-0808">Transferase</keyword>